<dbReference type="PROSITE" id="PS50102">
    <property type="entry name" value="RRM"/>
    <property type="match status" value="1"/>
</dbReference>
<evidence type="ECO:0000313" key="5">
    <source>
        <dbReference type="Proteomes" id="UP000694546"/>
    </source>
</evidence>
<dbReference type="GO" id="GO:0005737">
    <property type="term" value="C:cytoplasm"/>
    <property type="evidence" value="ECO:0007669"/>
    <property type="project" value="TreeGrafter"/>
</dbReference>
<dbReference type="InterPro" id="IPR000504">
    <property type="entry name" value="RRM_dom"/>
</dbReference>
<keyword evidence="1 2" id="KW-0694">RNA-binding</keyword>
<protein>
    <submittedName>
        <fullName evidence="4">Deleted in azoospermia-like</fullName>
    </submittedName>
</protein>
<dbReference type="GO" id="GO:0060965">
    <property type="term" value="P:negative regulation of miRNA-mediated gene silencing"/>
    <property type="evidence" value="ECO:0007669"/>
    <property type="project" value="Ensembl"/>
</dbReference>
<evidence type="ECO:0000313" key="4">
    <source>
        <dbReference type="Ensembl" id="ENSGMOP00000012327.2"/>
    </source>
</evidence>
<organism evidence="4 5">
    <name type="scientific">Gadus morhua</name>
    <name type="common">Atlantic cod</name>
    <dbReference type="NCBI Taxonomy" id="8049"/>
    <lineage>
        <taxon>Eukaryota</taxon>
        <taxon>Metazoa</taxon>
        <taxon>Chordata</taxon>
        <taxon>Craniata</taxon>
        <taxon>Vertebrata</taxon>
        <taxon>Euteleostomi</taxon>
        <taxon>Actinopterygii</taxon>
        <taxon>Neopterygii</taxon>
        <taxon>Teleostei</taxon>
        <taxon>Neoteleostei</taxon>
        <taxon>Acanthomorphata</taxon>
        <taxon>Zeiogadaria</taxon>
        <taxon>Gadariae</taxon>
        <taxon>Gadiformes</taxon>
        <taxon>Gadoidei</taxon>
        <taxon>Gadidae</taxon>
        <taxon>Gadus</taxon>
    </lineage>
</organism>
<dbReference type="InterPro" id="IPR035979">
    <property type="entry name" value="RBD_domain_sf"/>
</dbReference>
<gene>
    <name evidence="4" type="primary">dazl</name>
</gene>
<dbReference type="AlphaFoldDB" id="A0A8C4ZD39"/>
<dbReference type="PANTHER" id="PTHR11176">
    <property type="entry name" value="BOULE-RELATED"/>
    <property type="match status" value="1"/>
</dbReference>
<reference evidence="4" key="1">
    <citation type="submission" date="2025-08" db="UniProtKB">
        <authorList>
            <consortium name="Ensembl"/>
        </authorList>
    </citation>
    <scope>IDENTIFICATION</scope>
</reference>
<dbReference type="Proteomes" id="UP000694546">
    <property type="component" value="Chromosome 22"/>
</dbReference>
<dbReference type="InterPro" id="IPR012677">
    <property type="entry name" value="Nucleotide-bd_a/b_plait_sf"/>
</dbReference>
<evidence type="ECO:0000259" key="3">
    <source>
        <dbReference type="PROSITE" id="PS50102"/>
    </source>
</evidence>
<dbReference type="GO" id="GO:0070935">
    <property type="term" value="P:3'-UTR-mediated mRNA stabilization"/>
    <property type="evidence" value="ECO:0007669"/>
    <property type="project" value="Ensembl"/>
</dbReference>
<dbReference type="GO" id="GO:0045948">
    <property type="term" value="P:positive regulation of translational initiation"/>
    <property type="evidence" value="ECO:0007669"/>
    <property type="project" value="TreeGrafter"/>
</dbReference>
<sequence>MRVVLQKVFEMTLDYISGWACSSIGSLARHCREFLMQGSEVDRQWQVFFRTDSFYHFKMELDKPKDDCAKSPSKLSNGYVLPQGKLTPNALFVGGIDLKVDENEIRDIFSKFGTITEVKIISYRGGICKGYGFVYFNEEVEIQTIIEQQVSFKGKKLKLGPAIMKERNSRTYSSAMPNLPNGPNHWENANPNHWENANPNHWEHPNPYVIFAYYPHVGGAVPQAQPGTGGGHPYPQQPYAYPRAPGGIMYPQMPPTYAQNGYSFQYSGPGPAPIPAWVGGDQHGQPMNLVNAPVPAWVGGDQHGQPMNPVNAPVPAWVGGEQHGQPMNPYPWQGWAQ</sequence>
<dbReference type="SUPFAM" id="SSF54928">
    <property type="entry name" value="RNA-binding domain, RBD"/>
    <property type="match status" value="1"/>
</dbReference>
<dbReference type="Pfam" id="PF00076">
    <property type="entry name" value="RRM_1"/>
    <property type="match status" value="1"/>
</dbReference>
<dbReference type="GO" id="GO:0008494">
    <property type="term" value="F:translation activator activity"/>
    <property type="evidence" value="ECO:0007669"/>
    <property type="project" value="TreeGrafter"/>
</dbReference>
<evidence type="ECO:0000256" key="1">
    <source>
        <dbReference type="ARBA" id="ARBA00022884"/>
    </source>
</evidence>
<dbReference type="SMART" id="SM00360">
    <property type="entry name" value="RRM"/>
    <property type="match status" value="1"/>
</dbReference>
<dbReference type="GO" id="GO:0003730">
    <property type="term" value="F:mRNA 3'-UTR binding"/>
    <property type="evidence" value="ECO:0007669"/>
    <property type="project" value="Ensembl"/>
</dbReference>
<keyword evidence="5" id="KW-1185">Reference proteome</keyword>
<dbReference type="Gene3D" id="3.30.70.330">
    <property type="match status" value="1"/>
</dbReference>
<dbReference type="PANTHER" id="PTHR11176:SF4">
    <property type="entry name" value="DELETED IN AZOOSPERMIA-LIKE"/>
    <property type="match status" value="1"/>
</dbReference>
<accession>A0A8C4ZD39</accession>
<dbReference type="GO" id="GO:0048134">
    <property type="term" value="P:germ-line cyst formation"/>
    <property type="evidence" value="ECO:0007669"/>
    <property type="project" value="Ensembl"/>
</dbReference>
<reference evidence="4" key="2">
    <citation type="submission" date="2025-09" db="UniProtKB">
        <authorList>
            <consortium name="Ensembl"/>
        </authorList>
    </citation>
    <scope>IDENTIFICATION</scope>
</reference>
<dbReference type="Ensembl" id="ENSGMOT00000012655.2">
    <property type="protein sequence ID" value="ENSGMOP00000012327.2"/>
    <property type="gene ID" value="ENSGMOG00000011491.2"/>
</dbReference>
<evidence type="ECO:0000256" key="2">
    <source>
        <dbReference type="PROSITE-ProRule" id="PRU00176"/>
    </source>
</evidence>
<dbReference type="GO" id="GO:0043565">
    <property type="term" value="F:sequence-specific DNA binding"/>
    <property type="evidence" value="ECO:0007669"/>
    <property type="project" value="Ensembl"/>
</dbReference>
<feature type="domain" description="RRM" evidence="3">
    <location>
        <begin position="89"/>
        <end position="170"/>
    </location>
</feature>
<name>A0A8C4ZD39_GADMO</name>
<dbReference type="GeneTree" id="ENSGT00530000063480"/>
<proteinExistence type="predicted"/>